<dbReference type="EMBL" id="CADIJX010000002">
    <property type="protein sequence ID" value="CAB3643616.1"/>
    <property type="molecule type" value="Genomic_DNA"/>
</dbReference>
<gene>
    <name evidence="1" type="ORF">LMG3431_02336</name>
</gene>
<organism evidence="1 2">
    <name type="scientific">Achromobacter pestifer</name>
    <dbReference type="NCBI Taxonomy" id="1353889"/>
    <lineage>
        <taxon>Bacteria</taxon>
        <taxon>Pseudomonadati</taxon>
        <taxon>Pseudomonadota</taxon>
        <taxon>Betaproteobacteria</taxon>
        <taxon>Burkholderiales</taxon>
        <taxon>Alcaligenaceae</taxon>
        <taxon>Achromobacter</taxon>
    </lineage>
</organism>
<proteinExistence type="predicted"/>
<name>A0A6S6Z1D1_9BURK</name>
<dbReference type="AlphaFoldDB" id="A0A6S6Z1D1"/>
<evidence type="ECO:0000313" key="2">
    <source>
        <dbReference type="Proteomes" id="UP000494108"/>
    </source>
</evidence>
<reference evidence="1 2" key="1">
    <citation type="submission" date="2020-04" db="EMBL/GenBank/DDBJ databases">
        <authorList>
            <person name="De Canck E."/>
        </authorList>
    </citation>
    <scope>NUCLEOTIDE SEQUENCE [LARGE SCALE GENOMIC DNA]</scope>
    <source>
        <strain evidence="1 2">LMG 3431</strain>
    </source>
</reference>
<dbReference type="Proteomes" id="UP000494108">
    <property type="component" value="Unassembled WGS sequence"/>
</dbReference>
<keyword evidence="2" id="KW-1185">Reference proteome</keyword>
<sequence length="91" mass="9270">MPSAPAKPTTTWVDCADTSTRPVYSSSVTWRMPASTLLVLTLTAIAAPTPALPSELATAPATVASTLRSRASSVTSRALTLAALLSTAILA</sequence>
<protein>
    <submittedName>
        <fullName evidence="1">Uncharacterized protein</fullName>
    </submittedName>
</protein>
<accession>A0A6S6Z1D1</accession>
<evidence type="ECO:0000313" key="1">
    <source>
        <dbReference type="EMBL" id="CAB3643616.1"/>
    </source>
</evidence>